<gene>
    <name evidence="1" type="ORF">g.123604</name>
</gene>
<dbReference type="EMBL" id="GGMS01017642">
    <property type="protein sequence ID" value="MBY86845.1"/>
    <property type="molecule type" value="Transcribed_RNA"/>
</dbReference>
<organism evidence="1">
    <name type="scientific">Sipha flava</name>
    <name type="common">yellow sugarcane aphid</name>
    <dbReference type="NCBI Taxonomy" id="143950"/>
    <lineage>
        <taxon>Eukaryota</taxon>
        <taxon>Metazoa</taxon>
        <taxon>Ecdysozoa</taxon>
        <taxon>Arthropoda</taxon>
        <taxon>Hexapoda</taxon>
        <taxon>Insecta</taxon>
        <taxon>Pterygota</taxon>
        <taxon>Neoptera</taxon>
        <taxon>Paraneoptera</taxon>
        <taxon>Hemiptera</taxon>
        <taxon>Sternorrhyncha</taxon>
        <taxon>Aphidomorpha</taxon>
        <taxon>Aphidoidea</taxon>
        <taxon>Aphididae</taxon>
        <taxon>Sipha</taxon>
    </lineage>
</organism>
<reference evidence="1" key="1">
    <citation type="submission" date="2018-04" db="EMBL/GenBank/DDBJ databases">
        <title>Transcriptome assembly of Sipha flava.</title>
        <authorList>
            <person name="Scully E.D."/>
            <person name="Geib S.M."/>
            <person name="Palmer N.A."/>
            <person name="Koch K."/>
            <person name="Bradshaw J."/>
            <person name="Heng-Moss T."/>
            <person name="Sarath G."/>
        </authorList>
    </citation>
    <scope>NUCLEOTIDE SEQUENCE</scope>
</reference>
<accession>A0A2S2RA29</accession>
<sequence>MSKNTSLSNKMSFLMYYVYIYYTNTRTVAQERQAYTVNNNNDIYSSRPQLSSSELHNNVKPRNNIPIIVSGFEKKAAGMSGVRTTGSHSTLYTVPWRIEK</sequence>
<name>A0A2S2RA29_9HEMI</name>
<protein>
    <submittedName>
        <fullName evidence="1">Uncharacterized protein</fullName>
    </submittedName>
</protein>
<proteinExistence type="predicted"/>
<evidence type="ECO:0000313" key="1">
    <source>
        <dbReference type="EMBL" id="MBY86845.1"/>
    </source>
</evidence>
<dbReference type="AlphaFoldDB" id="A0A2S2RA29"/>